<evidence type="ECO:0000259" key="1">
    <source>
        <dbReference type="Pfam" id="PF07075"/>
    </source>
</evidence>
<dbReference type="PIRSF" id="PIRSF016719">
    <property type="entry name" value="UCP016719"/>
    <property type="match status" value="1"/>
</dbReference>
<dbReference type="InterPro" id="IPR048503">
    <property type="entry name" value="NamZ_C"/>
</dbReference>
<reference evidence="4" key="1">
    <citation type="submission" date="2016-03" db="EMBL/GenBank/DDBJ databases">
        <title>Culture-independent genomics supports pathogen discovery for uncultivable bacteria within the genus Chlamydia.</title>
        <authorList>
            <person name="Taylor-Brown A."/>
            <person name="Bachmann N.L."/>
            <person name="Borel N."/>
            <person name="Polkinghorne A."/>
        </authorList>
    </citation>
    <scope>NUCLEOTIDE SEQUENCE [LARGE SCALE GENOMIC DNA]</scope>
    <source>
        <strain evidence="4">2742-308</strain>
    </source>
</reference>
<dbReference type="Gene3D" id="3.40.50.12170">
    <property type="entry name" value="Uncharacterised protein PF07075, DUF1343"/>
    <property type="match status" value="1"/>
</dbReference>
<dbReference type="Proteomes" id="UP000078162">
    <property type="component" value="Chromosome"/>
</dbReference>
<accession>A0A1A9HV53</accession>
<dbReference type="GO" id="GO:0033922">
    <property type="term" value="F:peptidoglycan beta-N-acetylmuramidase activity"/>
    <property type="evidence" value="ECO:0007669"/>
    <property type="project" value="InterPro"/>
</dbReference>
<proteinExistence type="predicted"/>
<name>A0A1A9HV53_9CHLA</name>
<dbReference type="InterPro" id="IPR048502">
    <property type="entry name" value="NamZ_N"/>
</dbReference>
<dbReference type="PANTHER" id="PTHR42915">
    <property type="entry name" value="HYPOTHETICAL 460 KDA PROTEIN IN FEUA-SIGW INTERGENIC REGION [PRECURSOR]"/>
    <property type="match status" value="1"/>
</dbReference>
<gene>
    <name evidence="3" type="ORF">Cs308_0406</name>
</gene>
<evidence type="ECO:0000313" key="3">
    <source>
        <dbReference type="EMBL" id="ANH78577.1"/>
    </source>
</evidence>
<feature type="domain" description="Peptidoglycan beta-N-acetylmuramidase NamZ N-terminal" evidence="1">
    <location>
        <begin position="37"/>
        <end position="234"/>
    </location>
</feature>
<dbReference type="PATRIC" id="fig|1806891.3.peg.397"/>
<evidence type="ECO:0000259" key="2">
    <source>
        <dbReference type="Pfam" id="PF20732"/>
    </source>
</evidence>
<feature type="domain" description="Peptidoglycan beta-N-acetylmuramidase NamZ C-terminal" evidence="2">
    <location>
        <begin position="239"/>
        <end position="400"/>
    </location>
</feature>
<protein>
    <submittedName>
        <fullName evidence="3">YzbB</fullName>
    </submittedName>
</protein>
<organism evidence="3 4">
    <name type="scientific">Candidatus Chlamydia sanziniae</name>
    <dbReference type="NCBI Taxonomy" id="1806891"/>
    <lineage>
        <taxon>Bacteria</taxon>
        <taxon>Pseudomonadati</taxon>
        <taxon>Chlamydiota</taxon>
        <taxon>Chlamydiia</taxon>
        <taxon>Chlamydiales</taxon>
        <taxon>Chlamydiaceae</taxon>
        <taxon>Chlamydia/Chlamydophila group</taxon>
        <taxon>Chlamydia</taxon>
    </lineage>
</organism>
<dbReference type="Pfam" id="PF20732">
    <property type="entry name" value="NamZ_C"/>
    <property type="match status" value="1"/>
</dbReference>
<dbReference type="PANTHER" id="PTHR42915:SF1">
    <property type="entry name" value="PEPTIDOGLYCAN BETA-N-ACETYLMURAMIDASE NAMZ"/>
    <property type="match status" value="1"/>
</dbReference>
<dbReference type="KEGG" id="csaz:Cs308_0406"/>
<keyword evidence="4" id="KW-1185">Reference proteome</keyword>
<evidence type="ECO:0000313" key="4">
    <source>
        <dbReference type="Proteomes" id="UP000078162"/>
    </source>
</evidence>
<sequence>MSLWLIYPFVSFTQVLVGLDRIFEEEPYYRSIRGCNIALISHNAAIDSKGNDTLTVLRAHTQECCVKVLCTLEHGYYGSSPIETPSYSISNSVGIRRVSLYGVKEFPKEALYDCDVLVYDVQDIGIRSYSFVTALMQVVQAAEKYHKKLIILDRPNPMGGKLIDGPMPDVQLSYVPAIPYCYGMTPGELGLFFKKIYAPTADILVVPMKGWNRSMTFEQTGLTWIPTSPQMPDAKTPFFYATTGILGSLSVASIGVGYTLPFRLLGAPWMNGQEVAQELNHMQLPGIMFFPFCYEPFFGKYKMELCSGVLLVLKDPKTFLPVETFCTILGVLKTKYPKHVENALYAVDRISARRASICRILGDEEFLQICQKERYIIWPLRKRCQEARERFQTLRASCLLSDYRESF</sequence>
<dbReference type="Pfam" id="PF07075">
    <property type="entry name" value="NamZ_N"/>
    <property type="match status" value="1"/>
</dbReference>
<dbReference type="Gene3D" id="3.90.1150.140">
    <property type="match status" value="1"/>
</dbReference>
<dbReference type="STRING" id="1806891.Cs308_0406"/>
<dbReference type="EMBL" id="CP014639">
    <property type="protein sequence ID" value="ANH78577.1"/>
    <property type="molecule type" value="Genomic_DNA"/>
</dbReference>
<dbReference type="AlphaFoldDB" id="A0A1A9HV53"/>
<dbReference type="InterPro" id="IPR008302">
    <property type="entry name" value="NamZ"/>
</dbReference>